<evidence type="ECO:0000313" key="2">
    <source>
        <dbReference type="Proteomes" id="UP001162992"/>
    </source>
</evidence>
<proteinExistence type="predicted"/>
<comment type="caution">
    <text evidence="1">The sequence shown here is derived from an EMBL/GenBank/DDBJ whole genome shotgun (WGS) entry which is preliminary data.</text>
</comment>
<evidence type="ECO:0000313" key="1">
    <source>
        <dbReference type="EMBL" id="KAJ7566706.1"/>
    </source>
</evidence>
<gene>
    <name evidence="1" type="ORF">O6H91_02G115000</name>
</gene>
<keyword evidence="2" id="KW-1185">Reference proteome</keyword>
<organism evidence="1 2">
    <name type="scientific">Diphasiastrum complanatum</name>
    <name type="common">Issler's clubmoss</name>
    <name type="synonym">Lycopodium complanatum</name>
    <dbReference type="NCBI Taxonomy" id="34168"/>
    <lineage>
        <taxon>Eukaryota</taxon>
        <taxon>Viridiplantae</taxon>
        <taxon>Streptophyta</taxon>
        <taxon>Embryophyta</taxon>
        <taxon>Tracheophyta</taxon>
        <taxon>Lycopodiopsida</taxon>
        <taxon>Lycopodiales</taxon>
        <taxon>Lycopodiaceae</taxon>
        <taxon>Lycopodioideae</taxon>
        <taxon>Diphasiastrum</taxon>
    </lineage>
</organism>
<accession>A0ACC2EJU9</accession>
<name>A0ACC2EJU9_DIPCM</name>
<protein>
    <submittedName>
        <fullName evidence="1">Uncharacterized protein</fullName>
    </submittedName>
</protein>
<sequence>MGSVEKYIMCLLPLGLLLVLLFLSPSADAKSSALSLVKSTVKDHPIVIFSKSYCPYCKRAKGVFSSLKKVPHVVELDLRDDGRDIQDALFELVGKRTVPQVFINGKHLGGSDGLVRRLSSNGIWMVQQCFKCSFNE</sequence>
<dbReference type="EMBL" id="CM055093">
    <property type="protein sequence ID" value="KAJ7566706.1"/>
    <property type="molecule type" value="Genomic_DNA"/>
</dbReference>
<reference evidence="2" key="1">
    <citation type="journal article" date="2024" name="Proc. Natl. Acad. Sci. U.S.A.">
        <title>Extraordinary preservation of gene collinearity over three hundred million years revealed in homosporous lycophytes.</title>
        <authorList>
            <person name="Li C."/>
            <person name="Wickell D."/>
            <person name="Kuo L.Y."/>
            <person name="Chen X."/>
            <person name="Nie B."/>
            <person name="Liao X."/>
            <person name="Peng D."/>
            <person name="Ji J."/>
            <person name="Jenkins J."/>
            <person name="Williams M."/>
            <person name="Shu S."/>
            <person name="Plott C."/>
            <person name="Barry K."/>
            <person name="Rajasekar S."/>
            <person name="Grimwood J."/>
            <person name="Han X."/>
            <person name="Sun S."/>
            <person name="Hou Z."/>
            <person name="He W."/>
            <person name="Dai G."/>
            <person name="Sun C."/>
            <person name="Schmutz J."/>
            <person name="Leebens-Mack J.H."/>
            <person name="Li F.W."/>
            <person name="Wang L."/>
        </authorList>
    </citation>
    <scope>NUCLEOTIDE SEQUENCE [LARGE SCALE GENOMIC DNA]</scope>
    <source>
        <strain evidence="2">cv. PW_Plant_1</strain>
    </source>
</reference>
<dbReference type="Proteomes" id="UP001162992">
    <property type="component" value="Chromosome 2"/>
</dbReference>